<keyword evidence="6" id="KW-1185">Reference proteome</keyword>
<keyword evidence="2" id="KW-0547">Nucleotide-binding</keyword>
<dbReference type="GO" id="GO:0016887">
    <property type="term" value="F:ATP hydrolysis activity"/>
    <property type="evidence" value="ECO:0007669"/>
    <property type="project" value="InterPro"/>
</dbReference>
<evidence type="ECO:0000313" key="5">
    <source>
        <dbReference type="EMBL" id="BBB32274.1"/>
    </source>
</evidence>
<evidence type="ECO:0000256" key="2">
    <source>
        <dbReference type="ARBA" id="ARBA00022741"/>
    </source>
</evidence>
<dbReference type="RefSeq" id="WP_201328618.1">
    <property type="nucleotide sequence ID" value="NZ_AP017470.1"/>
</dbReference>
<dbReference type="InterPro" id="IPR003439">
    <property type="entry name" value="ABC_transporter-like_ATP-bd"/>
</dbReference>
<dbReference type="Gene3D" id="3.40.50.300">
    <property type="entry name" value="P-loop containing nucleotide triphosphate hydrolases"/>
    <property type="match status" value="1"/>
</dbReference>
<dbReference type="PANTHER" id="PTHR42939:SF1">
    <property type="entry name" value="ABC TRANSPORTER ATP-BINDING PROTEIN ALBC-RELATED"/>
    <property type="match status" value="1"/>
</dbReference>
<keyword evidence="1" id="KW-0813">Transport</keyword>
<evidence type="ECO:0000256" key="3">
    <source>
        <dbReference type="ARBA" id="ARBA00022840"/>
    </source>
</evidence>
<dbReference type="AlphaFoldDB" id="A0A7R6PGN5"/>
<organism evidence="5 6">
    <name type="scientific">Thermotomaculum hydrothermale</name>
    <dbReference type="NCBI Taxonomy" id="981385"/>
    <lineage>
        <taxon>Bacteria</taxon>
        <taxon>Pseudomonadati</taxon>
        <taxon>Acidobacteriota</taxon>
        <taxon>Holophagae</taxon>
        <taxon>Thermotomaculales</taxon>
        <taxon>Thermotomaculaceae</taxon>
        <taxon>Thermotomaculum</taxon>
    </lineage>
</organism>
<name>A0A7R6PGN5_9BACT</name>
<sequence length="286" mass="32838">MPLLKIENLTKSYPVNFFKSKTVIENLSLEIEKGKVYALLGRNGAGKTTLLNCVLGLINYKGRIFYKDTELNRKTIKQALKTITSAPSPIEMFPNLSLNQYLPSYRMLYSNWDNELLKKIKEFTEFDWDKPFKSLSNGQKMQALQVLTLCPSPDLIILDEPLGVTDPVVRKYFYRTLIDIIAEKETTLIIATHLINEIENLFDTAIIMKNGKIVMQESMDKLQTRYKKFTLEKMPDTKIEGEIGRFLGEKALLSENTEKTSEDLKQLGIKHLIANPTIEDIFEIFA</sequence>
<accession>A0A7R6PGN5</accession>
<protein>
    <submittedName>
        <fullName evidence="5">Antibiotic transport system ATP-binding protein</fullName>
    </submittedName>
</protein>
<dbReference type="PROSITE" id="PS50893">
    <property type="entry name" value="ABC_TRANSPORTER_2"/>
    <property type="match status" value="1"/>
</dbReference>
<dbReference type="GO" id="GO:0005524">
    <property type="term" value="F:ATP binding"/>
    <property type="evidence" value="ECO:0007669"/>
    <property type="project" value="UniProtKB-KW"/>
</dbReference>
<dbReference type="EMBL" id="AP017470">
    <property type="protein sequence ID" value="BBB32274.1"/>
    <property type="molecule type" value="Genomic_DNA"/>
</dbReference>
<gene>
    <name evidence="5" type="ORF">TTHT_0702</name>
</gene>
<dbReference type="InterPro" id="IPR027417">
    <property type="entry name" value="P-loop_NTPase"/>
</dbReference>
<evidence type="ECO:0000256" key="1">
    <source>
        <dbReference type="ARBA" id="ARBA00022448"/>
    </source>
</evidence>
<reference evidence="5 6" key="1">
    <citation type="journal article" date="2012" name="Extremophiles">
        <title>Thermotomaculum hydrothermale gen. nov., sp. nov., a novel heterotrophic thermophile within the phylum Acidobacteria from a deep-sea hydrothermal vent chimney in the Southern Okinawa Trough.</title>
        <authorList>
            <person name="Izumi H."/>
            <person name="Nunoura T."/>
            <person name="Miyazaki M."/>
            <person name="Mino S."/>
            <person name="Toki T."/>
            <person name="Takai K."/>
            <person name="Sako Y."/>
            <person name="Sawabe T."/>
            <person name="Nakagawa S."/>
        </authorList>
    </citation>
    <scope>NUCLEOTIDE SEQUENCE [LARGE SCALE GENOMIC DNA]</scope>
    <source>
        <strain evidence="5 6">AC55</strain>
    </source>
</reference>
<dbReference type="PANTHER" id="PTHR42939">
    <property type="entry name" value="ABC TRANSPORTER ATP-BINDING PROTEIN ALBC-RELATED"/>
    <property type="match status" value="1"/>
</dbReference>
<feature type="domain" description="ABC transporter" evidence="4">
    <location>
        <begin position="4"/>
        <end position="235"/>
    </location>
</feature>
<dbReference type="KEGG" id="thyd:TTHT_0702"/>
<evidence type="ECO:0000259" key="4">
    <source>
        <dbReference type="PROSITE" id="PS50893"/>
    </source>
</evidence>
<dbReference type="SMART" id="SM00382">
    <property type="entry name" value="AAA"/>
    <property type="match status" value="1"/>
</dbReference>
<dbReference type="InterPro" id="IPR003593">
    <property type="entry name" value="AAA+_ATPase"/>
</dbReference>
<dbReference type="Proteomes" id="UP000595564">
    <property type="component" value="Chromosome"/>
</dbReference>
<dbReference type="CDD" id="cd03230">
    <property type="entry name" value="ABC_DR_subfamily_A"/>
    <property type="match status" value="1"/>
</dbReference>
<evidence type="ECO:0000313" key="6">
    <source>
        <dbReference type="Proteomes" id="UP000595564"/>
    </source>
</evidence>
<dbReference type="InterPro" id="IPR051782">
    <property type="entry name" value="ABC_Transporter_VariousFunc"/>
</dbReference>
<dbReference type="SUPFAM" id="SSF52540">
    <property type="entry name" value="P-loop containing nucleoside triphosphate hydrolases"/>
    <property type="match status" value="1"/>
</dbReference>
<keyword evidence="3 5" id="KW-0067">ATP-binding</keyword>
<dbReference type="Pfam" id="PF00005">
    <property type="entry name" value="ABC_tran"/>
    <property type="match status" value="1"/>
</dbReference>
<proteinExistence type="predicted"/>